<dbReference type="SUPFAM" id="SSF118116">
    <property type="entry name" value="DNA mismatch repair protein MutL"/>
    <property type="match status" value="1"/>
</dbReference>
<name>A0A1V5ZML4_9BACT</name>
<sequence>MLQSNDALYYIDQHALAERIAFENMKKATSLKKELLLQPVKFSVTDIPDLQEKITQLNEL</sequence>
<dbReference type="InterPro" id="IPR042120">
    <property type="entry name" value="MutL_C_dimsub"/>
</dbReference>
<dbReference type="InterPro" id="IPR037198">
    <property type="entry name" value="MutL_C_sf"/>
</dbReference>
<dbReference type="Gene3D" id="3.30.1540.20">
    <property type="entry name" value="MutL, C-terminal domain, dimerisation subdomain"/>
    <property type="match status" value="1"/>
</dbReference>
<reference evidence="2" key="1">
    <citation type="submission" date="2017-02" db="EMBL/GenBank/DDBJ databases">
        <title>Delving into the versatile metabolic prowess of the omnipresent phylum Bacteroidetes.</title>
        <authorList>
            <person name="Nobu M.K."/>
            <person name="Mei R."/>
            <person name="Narihiro T."/>
            <person name="Kuroda K."/>
            <person name="Liu W.-T."/>
        </authorList>
    </citation>
    <scope>NUCLEOTIDE SEQUENCE</scope>
    <source>
        <strain evidence="2">ADurb.Bin160</strain>
    </source>
</reference>
<dbReference type="Pfam" id="PF08676">
    <property type="entry name" value="MutL_C"/>
    <property type="match status" value="1"/>
</dbReference>
<accession>A0A1V5ZML4</accession>
<feature type="domain" description="MutL C-terminal dimerisation" evidence="1">
    <location>
        <begin position="2"/>
        <end position="46"/>
    </location>
</feature>
<evidence type="ECO:0000313" key="2">
    <source>
        <dbReference type="EMBL" id="OQB41351.1"/>
    </source>
</evidence>
<dbReference type="InterPro" id="IPR014790">
    <property type="entry name" value="MutL_C"/>
</dbReference>
<evidence type="ECO:0000259" key="1">
    <source>
        <dbReference type="Pfam" id="PF08676"/>
    </source>
</evidence>
<proteinExistence type="predicted"/>
<dbReference type="GO" id="GO:0005524">
    <property type="term" value="F:ATP binding"/>
    <property type="evidence" value="ECO:0007669"/>
    <property type="project" value="InterPro"/>
</dbReference>
<gene>
    <name evidence="2" type="primary">mutL_1</name>
    <name evidence="2" type="ORF">BWY04_00855</name>
</gene>
<protein>
    <submittedName>
        <fullName evidence="2">DNA mismatch repair protein MutL</fullName>
    </submittedName>
</protein>
<dbReference type="InterPro" id="IPR042121">
    <property type="entry name" value="MutL_C_regsub"/>
</dbReference>
<dbReference type="AlphaFoldDB" id="A0A1V5ZML4"/>
<comment type="caution">
    <text evidence="2">The sequence shown here is derived from an EMBL/GenBank/DDBJ whole genome shotgun (WGS) entry which is preliminary data.</text>
</comment>
<organism evidence="2">
    <name type="scientific">candidate division CPR1 bacterium ADurb.Bin160</name>
    <dbReference type="NCBI Taxonomy" id="1852826"/>
    <lineage>
        <taxon>Bacteria</taxon>
        <taxon>candidate division CPR1</taxon>
    </lineage>
</organism>
<dbReference type="EMBL" id="MWDB01000018">
    <property type="protein sequence ID" value="OQB41351.1"/>
    <property type="molecule type" value="Genomic_DNA"/>
</dbReference>
<dbReference type="Gene3D" id="3.30.1370.100">
    <property type="entry name" value="MutL, C-terminal domain, regulatory subdomain"/>
    <property type="match status" value="1"/>
</dbReference>
<dbReference type="Proteomes" id="UP000485621">
    <property type="component" value="Unassembled WGS sequence"/>
</dbReference>
<dbReference type="GO" id="GO:0006298">
    <property type="term" value="P:mismatch repair"/>
    <property type="evidence" value="ECO:0007669"/>
    <property type="project" value="InterPro"/>
</dbReference>